<dbReference type="CDD" id="cd01671">
    <property type="entry name" value="CARD"/>
    <property type="match status" value="1"/>
</dbReference>
<dbReference type="InterPro" id="IPR002182">
    <property type="entry name" value="NB-ARC"/>
</dbReference>
<name>A0ABP1S1Q5_9HEXA</name>
<accession>A0ABP1S1Q5</accession>
<comment type="caution">
    <text evidence="3">The sequence shown here is derived from an EMBL/GenBank/DDBJ whole genome shotgun (WGS) entry which is preliminary data.</text>
</comment>
<dbReference type="Proteomes" id="UP001642540">
    <property type="component" value="Unassembled WGS sequence"/>
</dbReference>
<dbReference type="InterPro" id="IPR056681">
    <property type="entry name" value="DUF7779"/>
</dbReference>
<evidence type="ECO:0008006" key="5">
    <source>
        <dbReference type="Google" id="ProtNLM"/>
    </source>
</evidence>
<feature type="domain" description="DUF7779" evidence="2">
    <location>
        <begin position="394"/>
        <end position="469"/>
    </location>
</feature>
<dbReference type="PANTHER" id="PTHR47691">
    <property type="entry name" value="REGULATOR-RELATED"/>
    <property type="match status" value="1"/>
</dbReference>
<reference evidence="3 4" key="1">
    <citation type="submission" date="2024-08" db="EMBL/GenBank/DDBJ databases">
        <authorList>
            <person name="Cucini C."/>
            <person name="Frati F."/>
        </authorList>
    </citation>
    <scope>NUCLEOTIDE SEQUENCE [LARGE SCALE GENOMIC DNA]</scope>
</reference>
<dbReference type="Gene3D" id="1.10.533.10">
    <property type="entry name" value="Death Domain, Fas"/>
    <property type="match status" value="1"/>
</dbReference>
<dbReference type="EMBL" id="CAXLJM020000144">
    <property type="protein sequence ID" value="CAL8141071.1"/>
    <property type="molecule type" value="Genomic_DNA"/>
</dbReference>
<evidence type="ECO:0000313" key="3">
    <source>
        <dbReference type="EMBL" id="CAL8141071.1"/>
    </source>
</evidence>
<evidence type="ECO:0000259" key="2">
    <source>
        <dbReference type="Pfam" id="PF25000"/>
    </source>
</evidence>
<sequence length="916" mass="105299">MKKRERSHIQKYLPKLIEWTNCSNPLLIAELRSKNVLGAYDIAKLKAEKNESDKSEMFYEIIVAKDNSYGILCEALETQKQTGASGILKQLEILDDDDDSDSNDEMANSYLASCIRFNVRSPVHLFTGREEELTKLHSQLTENSDQATIITFTAAITGLGGIGKTELCRKYIEKYSKYYEGNVIWIGAEKHSEMLKSFQDLAKNYLGISLKEVDGEDKEIETVVSEVYTYFQNKKCLFVFDNAVSSEDKQLDKFLPCNIAINKKPHVLITSRDRDWDMGMPTNTLFLENLKENEAIEFIKKGLSIKDNNQDNSIKKLVKKQQFFPLVLQQAISYIQQQSRVRPFGIEKYLSLFKSNSAEPLDFNISKPLLNSYSQTTLTTWKITTKTIQEDKEFGAKAMGILNLIAYFDPDNIPAEYLFTVLNFPEDDFYSALYLLVKYSMVTTNQPQNSSVSVHRMVQEVTRIEMESKDDQDKDVIGACLRMFTMTQIKSDQAVKQVMTVFKHNINNRNIKLDISQRQLVSIAPIWVINWLLGTFDIQNKKFTLAQEAIIELFNKLPSQQVKGAKEEFKSALKKLSEGKNYEESLLEFRNLLQKFMEQEDPEFVIQNNDGIICLNHYISDILISSGNFQECLDLLTVIFERQRENYTNTPEKRGMVIKTLGQFLQLFIKWKKFGEAHQVCQQMLSKPENSDVVLISPIEFLPWPTPPPPGNLFSVKTREMTKSLCEKLLDLAKIELSWEFIGSCIHEILTPSGLLELESSIHKHSKKACNQPEMEAGVVNSCEKMLTFTSEKLSRIETAYHPKIIETLKCPLIIYLTVVVGENDFKSDEIFEKYKRTWANSKKVESNEEYLAEFRKAVAEYLQLSETHKNNNIVDVLVSLQAHVSLVLMKKEWYMDLAYLLFDLENAFSNISIIA</sequence>
<dbReference type="Gene3D" id="3.40.50.300">
    <property type="entry name" value="P-loop containing nucleotide triphosphate hydrolases"/>
    <property type="match status" value="1"/>
</dbReference>
<dbReference type="InterPro" id="IPR011029">
    <property type="entry name" value="DEATH-like_dom_sf"/>
</dbReference>
<dbReference type="Pfam" id="PF25000">
    <property type="entry name" value="DUF7779"/>
    <property type="match status" value="1"/>
</dbReference>
<proteinExistence type="predicted"/>
<gene>
    <name evidence="3" type="ORF">ODALV1_LOCUS28560</name>
</gene>
<feature type="domain" description="NB-ARC" evidence="1">
    <location>
        <begin position="130"/>
        <end position="301"/>
    </location>
</feature>
<dbReference type="SUPFAM" id="SSF52540">
    <property type="entry name" value="P-loop containing nucleoside triphosphate hydrolases"/>
    <property type="match status" value="1"/>
</dbReference>
<protein>
    <recommendedName>
        <fullName evidence="5">NB-ARC domain-containing protein</fullName>
    </recommendedName>
</protein>
<dbReference type="Pfam" id="PF00931">
    <property type="entry name" value="NB-ARC"/>
    <property type="match status" value="1"/>
</dbReference>
<evidence type="ECO:0000259" key="1">
    <source>
        <dbReference type="Pfam" id="PF00931"/>
    </source>
</evidence>
<evidence type="ECO:0000313" key="4">
    <source>
        <dbReference type="Proteomes" id="UP001642540"/>
    </source>
</evidence>
<dbReference type="PANTHER" id="PTHR47691:SF3">
    <property type="entry name" value="HTH-TYPE TRANSCRIPTIONAL REGULATOR RV0890C-RELATED"/>
    <property type="match status" value="1"/>
</dbReference>
<organism evidence="3 4">
    <name type="scientific">Orchesella dallaii</name>
    <dbReference type="NCBI Taxonomy" id="48710"/>
    <lineage>
        <taxon>Eukaryota</taxon>
        <taxon>Metazoa</taxon>
        <taxon>Ecdysozoa</taxon>
        <taxon>Arthropoda</taxon>
        <taxon>Hexapoda</taxon>
        <taxon>Collembola</taxon>
        <taxon>Entomobryomorpha</taxon>
        <taxon>Entomobryoidea</taxon>
        <taxon>Orchesellidae</taxon>
        <taxon>Orchesellinae</taxon>
        <taxon>Orchesella</taxon>
    </lineage>
</organism>
<keyword evidence="4" id="KW-1185">Reference proteome</keyword>
<dbReference type="InterPro" id="IPR027417">
    <property type="entry name" value="P-loop_NTPase"/>
</dbReference>